<organism evidence="3 4">
    <name type="scientific">Pandoraea fibrosis</name>
    <dbReference type="NCBI Taxonomy" id="1891094"/>
    <lineage>
        <taxon>Bacteria</taxon>
        <taxon>Pseudomonadati</taxon>
        <taxon>Pseudomonadota</taxon>
        <taxon>Betaproteobacteria</taxon>
        <taxon>Burkholderiales</taxon>
        <taxon>Burkholderiaceae</taxon>
        <taxon>Pandoraea</taxon>
    </lineage>
</organism>
<keyword evidence="1 3" id="KW-0378">Hydrolase</keyword>
<dbReference type="InterPro" id="IPR029058">
    <property type="entry name" value="AB_hydrolase_fold"/>
</dbReference>
<dbReference type="Proteomes" id="UP000382577">
    <property type="component" value="Unassembled WGS sequence"/>
</dbReference>
<dbReference type="GO" id="GO:0106435">
    <property type="term" value="F:carboxylesterase activity"/>
    <property type="evidence" value="ECO:0007669"/>
    <property type="project" value="UniProtKB-EC"/>
</dbReference>
<evidence type="ECO:0000259" key="2">
    <source>
        <dbReference type="Pfam" id="PF07859"/>
    </source>
</evidence>
<gene>
    <name evidence="3" type="primary">nlhH_2</name>
    <name evidence="3" type="ORF">PFI31113_03598</name>
</gene>
<dbReference type="SUPFAM" id="SSF53474">
    <property type="entry name" value="alpha/beta-Hydrolases"/>
    <property type="match status" value="1"/>
</dbReference>
<dbReference type="AlphaFoldDB" id="A0A5E4X3D8"/>
<evidence type="ECO:0000313" key="3">
    <source>
        <dbReference type="EMBL" id="VVE30804.1"/>
    </source>
</evidence>
<dbReference type="InterPro" id="IPR050300">
    <property type="entry name" value="GDXG_lipolytic_enzyme"/>
</dbReference>
<proteinExistence type="predicted"/>
<reference evidence="3 4" key="1">
    <citation type="submission" date="2019-08" db="EMBL/GenBank/DDBJ databases">
        <authorList>
            <person name="Peeters C."/>
        </authorList>
    </citation>
    <scope>NUCLEOTIDE SEQUENCE [LARGE SCALE GENOMIC DNA]</scope>
    <source>
        <strain evidence="3 4">LMG 31113</strain>
    </source>
</reference>
<dbReference type="PANTHER" id="PTHR48081:SF33">
    <property type="entry name" value="KYNURENINE FORMAMIDASE"/>
    <property type="match status" value="1"/>
</dbReference>
<dbReference type="EC" id="3.1.1.1" evidence="3"/>
<evidence type="ECO:0000256" key="1">
    <source>
        <dbReference type="ARBA" id="ARBA00022801"/>
    </source>
</evidence>
<accession>A0A5E4X3D8</accession>
<evidence type="ECO:0000313" key="4">
    <source>
        <dbReference type="Proteomes" id="UP000382577"/>
    </source>
</evidence>
<dbReference type="Pfam" id="PF07859">
    <property type="entry name" value="Abhydrolase_3"/>
    <property type="match status" value="1"/>
</dbReference>
<dbReference type="InterPro" id="IPR013094">
    <property type="entry name" value="AB_hydrolase_3"/>
</dbReference>
<dbReference type="Gene3D" id="3.40.50.1820">
    <property type="entry name" value="alpha/beta hydrolase"/>
    <property type="match status" value="1"/>
</dbReference>
<sequence length="310" mass="32801">MKSQISQQIASFGSLSLAPQIPLPSAAALAYEALVLDWAQRPTEGLRVARNLAYGDDPLHRFDVFSAPGMPDDAPIVVFFHGGGWTNGYKEYVTFMASNVVASGCVLVAPSYRLAPAAALPAALLDGAALLAALPDALPDWAAGAQHRTRRVRRVVLSGHSAGGHLAALLTLRPDVLALAGANPADIIGCLPISGIFDLHHPAPATGSLEARVYEMVLGPDTDDALMSPLCWTRGNHVPMVLSWGEHDSARVALSNQRMASLLNAQGAPCATFVESGADHFQTHTRLADPAHAWYRRLASIAHHGTVPID</sequence>
<dbReference type="OrthoDB" id="9771666at2"/>
<dbReference type="EMBL" id="CABPRW010000008">
    <property type="protein sequence ID" value="VVE30804.1"/>
    <property type="molecule type" value="Genomic_DNA"/>
</dbReference>
<dbReference type="RefSeq" id="WP_150600386.1">
    <property type="nucleotide sequence ID" value="NZ_CABPRW010000008.1"/>
</dbReference>
<feature type="domain" description="Alpha/beta hydrolase fold-3" evidence="2">
    <location>
        <begin position="77"/>
        <end position="280"/>
    </location>
</feature>
<protein>
    <submittedName>
        <fullName evidence="3">Carboxylesterase NlhH</fullName>
        <ecNumber evidence="3">3.1.1.1</ecNumber>
    </submittedName>
</protein>
<name>A0A5E4X3D8_9BURK</name>
<dbReference type="PANTHER" id="PTHR48081">
    <property type="entry name" value="AB HYDROLASE SUPERFAMILY PROTEIN C4A8.06C"/>
    <property type="match status" value="1"/>
</dbReference>